<dbReference type="KEGG" id="tdn:Suden_1959"/>
<accession>Q30P48</accession>
<gene>
    <name evidence="1" type="ordered locus">Suden_1959</name>
</gene>
<evidence type="ECO:0000313" key="1">
    <source>
        <dbReference type="EMBL" id="ABB45233.1"/>
    </source>
</evidence>
<dbReference type="EMBL" id="CP000153">
    <property type="protein sequence ID" value="ABB45233.1"/>
    <property type="molecule type" value="Genomic_DNA"/>
</dbReference>
<sequence length="69" mass="8118">MQTLHLRAEDKTIEVVMSMLNQISQKGEEIEIIDNLTYNKEQMMILKALNQEQNGETMEHDELWGELLK</sequence>
<protein>
    <submittedName>
        <fullName evidence="1">Uncharacterized protein</fullName>
    </submittedName>
</protein>
<dbReference type="AlphaFoldDB" id="Q30P48"/>
<reference evidence="1 2" key="1">
    <citation type="journal article" date="2008" name="Appl. Environ. Microbiol.">
        <title>Genome of the epsilonproteobacterial chemolithoautotroph Sulfurimonas denitrificans.</title>
        <authorList>
            <person name="Sievert S.M."/>
            <person name="Scott K.M."/>
            <person name="Klotz M.G."/>
            <person name="Chain P.S.G."/>
            <person name="Hauser L.J."/>
            <person name="Hemp J."/>
            <person name="Huegler M."/>
            <person name="Land M."/>
            <person name="Lapidus A."/>
            <person name="Larimer F.W."/>
            <person name="Lucas S."/>
            <person name="Malfatti S.A."/>
            <person name="Meyer F."/>
            <person name="Paulsen I.T."/>
            <person name="Ren Q."/>
            <person name="Simon J."/>
            <person name="Bailey K."/>
            <person name="Diaz E."/>
            <person name="Fitzpatrick K.A."/>
            <person name="Glover B."/>
            <person name="Gwatney N."/>
            <person name="Korajkic A."/>
            <person name="Long A."/>
            <person name="Mobberley J.M."/>
            <person name="Pantry S.N."/>
            <person name="Pazder G."/>
            <person name="Peterson S."/>
            <person name="Quintanilla J.D."/>
            <person name="Sprinkle R."/>
            <person name="Stephens J."/>
            <person name="Thomas P."/>
            <person name="Vaughn R."/>
            <person name="Weber M.J."/>
            <person name="Wooten L.L."/>
        </authorList>
    </citation>
    <scope>NUCLEOTIDE SEQUENCE [LARGE SCALE GENOMIC DNA]</scope>
    <source>
        <strain evidence="2">ATCC 33889 / DSM 1251</strain>
    </source>
</reference>
<dbReference type="Proteomes" id="UP000002714">
    <property type="component" value="Chromosome"/>
</dbReference>
<organism evidence="1 2">
    <name type="scientific">Sulfurimonas denitrificans (strain ATCC 33889 / DSM 1251)</name>
    <name type="common">Thiomicrospira denitrificans (strain ATCC 33889 / DSM 1251)</name>
    <dbReference type="NCBI Taxonomy" id="326298"/>
    <lineage>
        <taxon>Bacteria</taxon>
        <taxon>Pseudomonadati</taxon>
        <taxon>Campylobacterota</taxon>
        <taxon>Epsilonproteobacteria</taxon>
        <taxon>Campylobacterales</taxon>
        <taxon>Sulfurimonadaceae</taxon>
        <taxon>Sulfurimonas</taxon>
    </lineage>
</organism>
<dbReference type="HOGENOM" id="CLU_2774388_0_0_7"/>
<dbReference type="eggNOG" id="ENOG502ZJ2D">
    <property type="taxonomic scope" value="Bacteria"/>
</dbReference>
<proteinExistence type="predicted"/>
<dbReference type="RefSeq" id="WP_011373573.1">
    <property type="nucleotide sequence ID" value="NC_007575.1"/>
</dbReference>
<name>Q30P48_SULDN</name>
<evidence type="ECO:0000313" key="2">
    <source>
        <dbReference type="Proteomes" id="UP000002714"/>
    </source>
</evidence>
<keyword evidence="2" id="KW-1185">Reference proteome</keyword>
<dbReference type="OrthoDB" id="5368627at2"/>